<proteinExistence type="predicted"/>
<accession>A0A3G2R5N9</accession>
<dbReference type="Proteomes" id="UP000280960">
    <property type="component" value="Chromosome"/>
</dbReference>
<dbReference type="KEGG" id="bacg:D2962_08540"/>
<dbReference type="AlphaFoldDB" id="A0A3G2R5N9"/>
<evidence type="ECO:0000313" key="1">
    <source>
        <dbReference type="EMBL" id="AYO30665.1"/>
    </source>
</evidence>
<evidence type="ECO:0000313" key="2">
    <source>
        <dbReference type="Proteomes" id="UP000280960"/>
    </source>
</evidence>
<reference evidence="1 2" key="1">
    <citation type="submission" date="2018-10" db="EMBL/GenBank/DDBJ databases">
        <authorList>
            <person name="Zhang X."/>
        </authorList>
    </citation>
    <scope>NUCLEOTIDE SEQUENCE [LARGE SCALE GENOMIC DNA]</scope>
    <source>
        <strain evidence="1 2">SK-G1</strain>
    </source>
</reference>
<dbReference type="RefSeq" id="WP_122014743.1">
    <property type="nucleotide sequence ID" value="NZ_CP033169.1"/>
</dbReference>
<sequence length="71" mass="8220">MTIHRFWNKECERLSEQNCPCILAEVNACPVCDHLKGYDLILFGMKDNICNDIGILREEIKQSSLVSMLYL</sequence>
<name>A0A3G2R5N9_9FIRM</name>
<dbReference type="EMBL" id="CP033169">
    <property type="protein sequence ID" value="AYO30665.1"/>
    <property type="molecule type" value="Genomic_DNA"/>
</dbReference>
<organism evidence="1 2">
    <name type="scientific">Biomaibacter acetigenes</name>
    <dbReference type="NCBI Taxonomy" id="2316383"/>
    <lineage>
        <taxon>Bacteria</taxon>
        <taxon>Bacillati</taxon>
        <taxon>Bacillota</taxon>
        <taxon>Clostridia</taxon>
        <taxon>Thermosediminibacterales</taxon>
        <taxon>Tepidanaerobacteraceae</taxon>
        <taxon>Biomaibacter</taxon>
    </lineage>
</organism>
<protein>
    <submittedName>
        <fullName evidence="1">Uncharacterized protein</fullName>
    </submittedName>
</protein>
<gene>
    <name evidence="1" type="ORF">D2962_08540</name>
</gene>
<keyword evidence="2" id="KW-1185">Reference proteome</keyword>